<name>A0A8J3H245_9RHOB</name>
<dbReference type="AlphaFoldDB" id="A0A8J3H245"/>
<dbReference type="RefSeq" id="WP_229864370.1">
    <property type="nucleotide sequence ID" value="NZ_BNCJ01000019.1"/>
</dbReference>
<dbReference type="InterPro" id="IPR037401">
    <property type="entry name" value="SnoaL-like"/>
</dbReference>
<dbReference type="CDD" id="cd00531">
    <property type="entry name" value="NTF2_like"/>
    <property type="match status" value="1"/>
</dbReference>
<dbReference type="EMBL" id="BNCJ01000019">
    <property type="protein sequence ID" value="GHF66983.1"/>
    <property type="molecule type" value="Genomic_DNA"/>
</dbReference>
<evidence type="ECO:0000313" key="2">
    <source>
        <dbReference type="EMBL" id="GHF66983.1"/>
    </source>
</evidence>
<dbReference type="InterPro" id="IPR032710">
    <property type="entry name" value="NTF2-like_dom_sf"/>
</dbReference>
<dbReference type="SUPFAM" id="SSF54427">
    <property type="entry name" value="NTF2-like"/>
    <property type="match status" value="1"/>
</dbReference>
<protein>
    <recommendedName>
        <fullName evidence="1">SnoaL-like domain-containing protein</fullName>
    </recommendedName>
</protein>
<keyword evidence="3" id="KW-1185">Reference proteome</keyword>
<reference evidence="2" key="1">
    <citation type="journal article" date="2014" name="Int. J. Syst. Evol. Microbiol.">
        <title>Complete genome sequence of Corynebacterium casei LMG S-19264T (=DSM 44701T), isolated from a smear-ripened cheese.</title>
        <authorList>
            <consortium name="US DOE Joint Genome Institute (JGI-PGF)"/>
            <person name="Walter F."/>
            <person name="Albersmeier A."/>
            <person name="Kalinowski J."/>
            <person name="Ruckert C."/>
        </authorList>
    </citation>
    <scope>NUCLEOTIDE SEQUENCE</scope>
    <source>
        <strain evidence="2">KCTC 42650</strain>
    </source>
</reference>
<accession>A0A8J3H245</accession>
<gene>
    <name evidence="2" type="ORF">GCM10017056_42740</name>
</gene>
<evidence type="ECO:0000313" key="3">
    <source>
        <dbReference type="Proteomes" id="UP000626220"/>
    </source>
</evidence>
<dbReference type="Gene3D" id="3.10.450.50">
    <property type="match status" value="1"/>
</dbReference>
<reference evidence="2" key="2">
    <citation type="submission" date="2020-09" db="EMBL/GenBank/DDBJ databases">
        <authorList>
            <person name="Sun Q."/>
            <person name="Kim S."/>
        </authorList>
    </citation>
    <scope>NUCLEOTIDE SEQUENCE</scope>
    <source>
        <strain evidence="2">KCTC 42650</strain>
    </source>
</reference>
<feature type="domain" description="SnoaL-like" evidence="1">
    <location>
        <begin position="13"/>
        <end position="133"/>
    </location>
</feature>
<dbReference type="Proteomes" id="UP000626220">
    <property type="component" value="Unassembled WGS sequence"/>
</dbReference>
<organism evidence="2 3">
    <name type="scientific">Seohaeicola zhoushanensis</name>
    <dbReference type="NCBI Taxonomy" id="1569283"/>
    <lineage>
        <taxon>Bacteria</taxon>
        <taxon>Pseudomonadati</taxon>
        <taxon>Pseudomonadota</taxon>
        <taxon>Alphaproteobacteria</taxon>
        <taxon>Rhodobacterales</taxon>
        <taxon>Roseobacteraceae</taxon>
        <taxon>Seohaeicola</taxon>
    </lineage>
</organism>
<sequence length="154" mass="17674">MSEAEMSALDRIVEERAIERMMYEYSYSLDMNDPATLAALFVEDCEVSYAPRFGAKGMEAYKQTLEGIGSFFKATSHHNSNIVIDFVSPTEANVRSIVLAIHRYQKEQPDGWLFGQYFDTVVKDGGQWKFKRRELRTDFTIDYHVRAANPIGRA</sequence>
<dbReference type="Pfam" id="PF13577">
    <property type="entry name" value="SnoaL_4"/>
    <property type="match status" value="1"/>
</dbReference>
<comment type="caution">
    <text evidence="2">The sequence shown here is derived from an EMBL/GenBank/DDBJ whole genome shotgun (WGS) entry which is preliminary data.</text>
</comment>
<evidence type="ECO:0000259" key="1">
    <source>
        <dbReference type="Pfam" id="PF13577"/>
    </source>
</evidence>
<proteinExistence type="predicted"/>